<dbReference type="InterPro" id="IPR041614">
    <property type="entry name" value="DprA_WH"/>
</dbReference>
<dbReference type="Pfam" id="PF17782">
    <property type="entry name" value="WHD_DprA"/>
    <property type="match status" value="1"/>
</dbReference>
<organism evidence="4 5">
    <name type="scientific">Allomeiothermus silvanus (strain ATCC 700542 / DSM 9946 / NBRC 106475 / NCIMB 13440 / VI-R2)</name>
    <name type="common">Thermus silvanus</name>
    <dbReference type="NCBI Taxonomy" id="526227"/>
    <lineage>
        <taxon>Bacteria</taxon>
        <taxon>Thermotogati</taxon>
        <taxon>Deinococcota</taxon>
        <taxon>Deinococci</taxon>
        <taxon>Thermales</taxon>
        <taxon>Thermaceae</taxon>
        <taxon>Allomeiothermus</taxon>
    </lineage>
</organism>
<dbReference type="InterPro" id="IPR036388">
    <property type="entry name" value="WH-like_DNA-bd_sf"/>
</dbReference>
<reference evidence="4 5" key="1">
    <citation type="journal article" date="2010" name="Stand. Genomic Sci.">
        <title>Complete genome sequence of Meiothermus silvanus type strain (VI-R2).</title>
        <authorList>
            <person name="Sikorski J."/>
            <person name="Tindall B.J."/>
            <person name="Lowry S."/>
            <person name="Lucas S."/>
            <person name="Nolan M."/>
            <person name="Copeland A."/>
            <person name="Glavina Del Rio T."/>
            <person name="Tice H."/>
            <person name="Cheng J.F."/>
            <person name="Han C."/>
            <person name="Pitluck S."/>
            <person name="Liolios K."/>
            <person name="Ivanova N."/>
            <person name="Mavromatis K."/>
            <person name="Mikhailova N."/>
            <person name="Pati A."/>
            <person name="Goodwin L."/>
            <person name="Chen A."/>
            <person name="Palaniappan K."/>
            <person name="Land M."/>
            <person name="Hauser L."/>
            <person name="Chang Y.J."/>
            <person name="Jeffries C.D."/>
            <person name="Rohde M."/>
            <person name="Goker M."/>
            <person name="Woyke T."/>
            <person name="Bristow J."/>
            <person name="Eisen J.A."/>
            <person name="Markowitz V."/>
            <person name="Hugenholtz P."/>
            <person name="Kyrpides N.C."/>
            <person name="Klenk H.P."/>
            <person name="Lapidus A."/>
        </authorList>
    </citation>
    <scope>NUCLEOTIDE SEQUENCE [LARGE SCALE GENOMIC DNA]</scope>
    <source>
        <strain evidence="5">ATCC 700542 / DSM 9946 / VI-R2</strain>
    </source>
</reference>
<dbReference type="Pfam" id="PF02481">
    <property type="entry name" value="DNA_processg_A"/>
    <property type="match status" value="1"/>
</dbReference>
<accession>D7BD28</accession>
<protein>
    <submittedName>
        <fullName evidence="4">DNA protecting protein DprA</fullName>
    </submittedName>
</protein>
<comment type="similarity">
    <text evidence="1">Belongs to the DprA/Smf family.</text>
</comment>
<evidence type="ECO:0000259" key="2">
    <source>
        <dbReference type="Pfam" id="PF02481"/>
    </source>
</evidence>
<dbReference type="SUPFAM" id="SSF102405">
    <property type="entry name" value="MCP/YpsA-like"/>
    <property type="match status" value="1"/>
</dbReference>
<evidence type="ECO:0000259" key="3">
    <source>
        <dbReference type="Pfam" id="PF17782"/>
    </source>
</evidence>
<dbReference type="PANTHER" id="PTHR43022:SF1">
    <property type="entry name" value="PROTEIN SMF"/>
    <property type="match status" value="1"/>
</dbReference>
<dbReference type="InterPro" id="IPR003488">
    <property type="entry name" value="DprA"/>
</dbReference>
<dbReference type="OrthoDB" id="9785707at2"/>
<dbReference type="NCBIfam" id="TIGR00732">
    <property type="entry name" value="dprA"/>
    <property type="match status" value="1"/>
</dbReference>
<dbReference type="KEGG" id="msv:Mesil_1041"/>
<dbReference type="Proteomes" id="UP000001916">
    <property type="component" value="Chromosome"/>
</dbReference>
<dbReference type="PANTHER" id="PTHR43022">
    <property type="entry name" value="PROTEIN SMF"/>
    <property type="match status" value="1"/>
</dbReference>
<feature type="domain" description="Smf/DprA SLOG" evidence="2">
    <location>
        <begin position="66"/>
        <end position="269"/>
    </location>
</feature>
<gene>
    <name evidence="4" type="ordered locus">Mesil_1041</name>
</gene>
<dbReference type="Gene3D" id="3.40.50.450">
    <property type="match status" value="1"/>
</dbReference>
<evidence type="ECO:0000256" key="1">
    <source>
        <dbReference type="ARBA" id="ARBA00006525"/>
    </source>
</evidence>
<dbReference type="STRING" id="526227.Mesil_1041"/>
<evidence type="ECO:0000313" key="5">
    <source>
        <dbReference type="Proteomes" id="UP000001916"/>
    </source>
</evidence>
<feature type="domain" description="DprA winged helix" evidence="3">
    <location>
        <begin position="273"/>
        <end position="333"/>
    </location>
</feature>
<dbReference type="eggNOG" id="COG0758">
    <property type="taxonomic scope" value="Bacteria"/>
</dbReference>
<dbReference type="Gene3D" id="1.10.10.10">
    <property type="entry name" value="Winged helix-like DNA-binding domain superfamily/Winged helix DNA-binding domain"/>
    <property type="match status" value="1"/>
</dbReference>
<dbReference type="EMBL" id="CP002042">
    <property type="protein sequence ID" value="ADH62946.1"/>
    <property type="molecule type" value="Genomic_DNA"/>
</dbReference>
<keyword evidence="5" id="KW-1185">Reference proteome</keyword>
<dbReference type="HOGENOM" id="CLU_029601_0_3_0"/>
<dbReference type="eggNOG" id="COG1378">
    <property type="taxonomic scope" value="Bacteria"/>
</dbReference>
<sequence>MDALALAFTPNVGPKRLQQALERTDLSPEAVEQVLGREIGAAYRKVLGSGRAEQEREKALALGVRIIGLWDPEYPEPLRHLASPPSVLYLKGSLGDPGRSVAIVGTRRASAWAKAWTRKVARELAEAGVGVISGLALGIDTEAHAGALEGGGYTLGVLGSAVDQVYPPANRGLAERMNLLSEFPLGTSPKAEFFPRRNRIVAGLARAVIVAEAGAKSGALITAKFALEQGIDVLAVPGRPADASSEGCNRLIQDGAGLVMGSEDILMALGFAAPRNPPVALEGREASVYRTLLEMGETLPDDLALSLDLPLSEVLAVLSMLELKGHALSLPGGRYGPG</sequence>
<evidence type="ECO:0000313" key="4">
    <source>
        <dbReference type="EMBL" id="ADH62946.1"/>
    </source>
</evidence>
<name>D7BD28_ALLS1</name>
<dbReference type="GO" id="GO:0009294">
    <property type="term" value="P:DNA-mediated transformation"/>
    <property type="evidence" value="ECO:0007669"/>
    <property type="project" value="InterPro"/>
</dbReference>
<proteinExistence type="inferred from homology"/>
<dbReference type="InterPro" id="IPR057666">
    <property type="entry name" value="DrpA_SLOG"/>
</dbReference>
<dbReference type="RefSeq" id="WP_013157527.1">
    <property type="nucleotide sequence ID" value="NC_014212.1"/>
</dbReference>
<dbReference type="AlphaFoldDB" id="D7BD28"/>